<sequence>MSTPQRSADTGRKDPPTKPQLHWAWWSLLLYPVAIFLSVRTPTAVLGWVGSAETPAAQLPWWQVALAFAAAIIVLLSPFAVTALFSNRAKAGGEAHPRLPLIIAAVLVGLFVAGFMVPLFLGFVLV</sequence>
<keyword evidence="3" id="KW-1185">Reference proteome</keyword>
<feature type="transmembrane region" description="Helical" evidence="1">
    <location>
        <begin position="61"/>
        <end position="87"/>
    </location>
</feature>
<keyword evidence="1" id="KW-1133">Transmembrane helix</keyword>
<protein>
    <submittedName>
        <fullName evidence="2">Uncharacterized protein</fullName>
    </submittedName>
</protein>
<feature type="transmembrane region" description="Helical" evidence="1">
    <location>
        <begin position="21"/>
        <end position="41"/>
    </location>
</feature>
<keyword evidence="1" id="KW-0812">Transmembrane</keyword>
<accession>A0A7X0FPL0</accession>
<keyword evidence="1" id="KW-0472">Membrane</keyword>
<dbReference type="EMBL" id="JACHML010000001">
    <property type="protein sequence ID" value="MBB6391377.1"/>
    <property type="molecule type" value="Genomic_DNA"/>
</dbReference>
<evidence type="ECO:0000313" key="2">
    <source>
        <dbReference type="EMBL" id="MBB6391377.1"/>
    </source>
</evidence>
<dbReference type="RefSeq" id="WP_184750514.1">
    <property type="nucleotide sequence ID" value="NZ_BAAAJR010000004.1"/>
</dbReference>
<feature type="transmembrane region" description="Helical" evidence="1">
    <location>
        <begin position="99"/>
        <end position="125"/>
    </location>
</feature>
<proteinExistence type="predicted"/>
<evidence type="ECO:0000256" key="1">
    <source>
        <dbReference type="SAM" id="Phobius"/>
    </source>
</evidence>
<comment type="caution">
    <text evidence="2">The sequence shown here is derived from an EMBL/GenBank/DDBJ whole genome shotgun (WGS) entry which is preliminary data.</text>
</comment>
<organism evidence="2 3">
    <name type="scientific">Microbacterium thalassium</name>
    <dbReference type="NCBI Taxonomy" id="362649"/>
    <lineage>
        <taxon>Bacteria</taxon>
        <taxon>Bacillati</taxon>
        <taxon>Actinomycetota</taxon>
        <taxon>Actinomycetes</taxon>
        <taxon>Micrococcales</taxon>
        <taxon>Microbacteriaceae</taxon>
        <taxon>Microbacterium</taxon>
    </lineage>
</organism>
<evidence type="ECO:0000313" key="3">
    <source>
        <dbReference type="Proteomes" id="UP000537775"/>
    </source>
</evidence>
<dbReference type="AlphaFoldDB" id="A0A7X0FPL0"/>
<reference evidence="2 3" key="1">
    <citation type="submission" date="2020-08" db="EMBL/GenBank/DDBJ databases">
        <title>Sequencing the genomes of 1000 actinobacteria strains.</title>
        <authorList>
            <person name="Klenk H.-P."/>
        </authorList>
    </citation>
    <scope>NUCLEOTIDE SEQUENCE [LARGE SCALE GENOMIC DNA]</scope>
    <source>
        <strain evidence="2 3">DSM 12511</strain>
    </source>
</reference>
<gene>
    <name evidence="2" type="ORF">HD594_001690</name>
</gene>
<dbReference type="Proteomes" id="UP000537775">
    <property type="component" value="Unassembled WGS sequence"/>
</dbReference>
<name>A0A7X0FPL0_9MICO</name>